<reference evidence="20 21" key="1">
    <citation type="journal article" date="2017" name="Nat. Ecol. Evol.">
        <title>Scallop genome provides insights into evolution of bilaterian karyotype and development.</title>
        <authorList>
            <person name="Wang S."/>
            <person name="Zhang J."/>
            <person name="Jiao W."/>
            <person name="Li J."/>
            <person name="Xun X."/>
            <person name="Sun Y."/>
            <person name="Guo X."/>
            <person name="Huan P."/>
            <person name="Dong B."/>
            <person name="Zhang L."/>
            <person name="Hu X."/>
            <person name="Sun X."/>
            <person name="Wang J."/>
            <person name="Zhao C."/>
            <person name="Wang Y."/>
            <person name="Wang D."/>
            <person name="Huang X."/>
            <person name="Wang R."/>
            <person name="Lv J."/>
            <person name="Li Y."/>
            <person name="Zhang Z."/>
            <person name="Liu B."/>
            <person name="Lu W."/>
            <person name="Hui Y."/>
            <person name="Liang J."/>
            <person name="Zhou Z."/>
            <person name="Hou R."/>
            <person name="Li X."/>
            <person name="Liu Y."/>
            <person name="Li H."/>
            <person name="Ning X."/>
            <person name="Lin Y."/>
            <person name="Zhao L."/>
            <person name="Xing Q."/>
            <person name="Dou J."/>
            <person name="Li Y."/>
            <person name="Mao J."/>
            <person name="Guo H."/>
            <person name="Dou H."/>
            <person name="Li T."/>
            <person name="Mu C."/>
            <person name="Jiang W."/>
            <person name="Fu Q."/>
            <person name="Fu X."/>
            <person name="Miao Y."/>
            <person name="Liu J."/>
            <person name="Yu Q."/>
            <person name="Li R."/>
            <person name="Liao H."/>
            <person name="Li X."/>
            <person name="Kong Y."/>
            <person name="Jiang Z."/>
            <person name="Chourrout D."/>
            <person name="Li R."/>
            <person name="Bao Z."/>
        </authorList>
    </citation>
    <scope>NUCLEOTIDE SEQUENCE [LARGE SCALE GENOMIC DNA]</scope>
    <source>
        <strain evidence="20 21">PY_sf001</strain>
    </source>
</reference>
<name>A0A210Q7P4_MIZYE</name>
<feature type="domain" description="Ricin B lectin" evidence="19">
    <location>
        <begin position="540"/>
        <end position="621"/>
    </location>
</feature>
<dbReference type="PROSITE" id="PS50231">
    <property type="entry name" value="RICIN_B_LECTIN"/>
    <property type="match status" value="1"/>
</dbReference>
<dbReference type="InterPro" id="IPR001173">
    <property type="entry name" value="Glyco_trans_2-like"/>
</dbReference>
<dbReference type="InterPro" id="IPR000772">
    <property type="entry name" value="Ricin_B_lectin"/>
</dbReference>
<evidence type="ECO:0000256" key="3">
    <source>
        <dbReference type="ARBA" id="ARBA00004922"/>
    </source>
</evidence>
<comment type="pathway">
    <text evidence="3 16">Protein modification; protein glycosylation.</text>
</comment>
<sequence length="623" mass="71785">MSRMYVKKRILKVCMVFSFLWFVWFFVYRDGLGDVADNNNIPKFQIEMEQSNKLGVNKLENHKQSKNLKQGPLQPQPLNLNMDNKARAAANTLPQQPREDAKHANPNQNADAKAEEIVPGIENIEKVDEEKQEEIPNGNVNINVGEDRKAMNKPKDIPTGPGELGEGVHIDVKSLTPEEKGRYDRGWKENAFNEYVSDMISLDRSIEDSRDPECKTMVYSDNLPDASVIVTFHNEAWSVLLRSVHSIINRTPPELLKEVILVDDFSDRPHLHAPLEEYMSRYEKVKIVRASKREGLIRTRLLGYDVANGTVLVFLDSHIECAEGWIQPLLDPIARDKTTSVTPVIGVIDFTTFRFKLAKAKDVQVGGFDWALTFNWHVIPESERARRNFKDYLVARSPTMAGGLFAISREYFTHLGTYDEGMNIWGAENLEISFRIWMCGGTLVTAPCSHVGHIFRKRSPYTWPGKNILLRNNLRLAEVWLDDFKTYYYSRISKQQMNETNYGDVSERKDLRKRLNCKSFAWFLKNVFPEMYVPGNSLASGEIRNKAKPVCLDGLDKIEADNHLKTYPCHQLGGNQFWLYMNDNSFRRDVVCFDYHTLKKEIQLMSCHGMHGNQEWEYREVST</sequence>
<keyword evidence="14 16" id="KW-1015">Disulfide bond</keyword>
<evidence type="ECO:0000256" key="7">
    <source>
        <dbReference type="ARBA" id="ARBA00022692"/>
    </source>
</evidence>
<dbReference type="GO" id="GO:0000139">
    <property type="term" value="C:Golgi membrane"/>
    <property type="evidence" value="ECO:0007669"/>
    <property type="project" value="UniProtKB-SubCell"/>
</dbReference>
<dbReference type="EC" id="2.4.1.-" evidence="16"/>
<proteinExistence type="inferred from homology"/>
<dbReference type="GO" id="GO:0046872">
    <property type="term" value="F:metal ion binding"/>
    <property type="evidence" value="ECO:0007669"/>
    <property type="project" value="UniProtKB-KW"/>
</dbReference>
<dbReference type="FunFam" id="3.90.550.10:FF:000021">
    <property type="entry name" value="Polypeptide N-acetylgalactosaminyltransferase"/>
    <property type="match status" value="1"/>
</dbReference>
<comment type="subcellular location">
    <subcellularLocation>
        <location evidence="2 16">Golgi apparatus membrane</location>
        <topology evidence="2 16">Single-pass type II membrane protein</topology>
    </subcellularLocation>
</comment>
<dbReference type="Pfam" id="PF00535">
    <property type="entry name" value="Glycos_transf_2"/>
    <property type="match status" value="1"/>
</dbReference>
<dbReference type="Pfam" id="PF00652">
    <property type="entry name" value="Ricin_B_lectin"/>
    <property type="match status" value="1"/>
</dbReference>
<evidence type="ECO:0000313" key="20">
    <source>
        <dbReference type="EMBL" id="OWF44750.1"/>
    </source>
</evidence>
<evidence type="ECO:0000256" key="17">
    <source>
        <dbReference type="SAM" id="MobiDB-lite"/>
    </source>
</evidence>
<dbReference type="SUPFAM" id="SSF50370">
    <property type="entry name" value="Ricin B-like lectins"/>
    <property type="match status" value="1"/>
</dbReference>
<dbReference type="PANTHER" id="PTHR11675">
    <property type="entry name" value="N-ACETYLGALACTOSAMINYLTRANSFERASE"/>
    <property type="match status" value="1"/>
</dbReference>
<keyword evidence="6 16" id="KW-0808">Transferase</keyword>
<evidence type="ECO:0000256" key="1">
    <source>
        <dbReference type="ARBA" id="ARBA00001936"/>
    </source>
</evidence>
<dbReference type="InterPro" id="IPR045885">
    <property type="entry name" value="GalNAc-T"/>
</dbReference>
<dbReference type="AlphaFoldDB" id="A0A210Q7P4"/>
<evidence type="ECO:0000256" key="9">
    <source>
        <dbReference type="ARBA" id="ARBA00022734"/>
    </source>
</evidence>
<organism evidence="20 21">
    <name type="scientific">Mizuhopecten yessoensis</name>
    <name type="common">Japanese scallop</name>
    <name type="synonym">Patinopecten yessoensis</name>
    <dbReference type="NCBI Taxonomy" id="6573"/>
    <lineage>
        <taxon>Eukaryota</taxon>
        <taxon>Metazoa</taxon>
        <taxon>Spiralia</taxon>
        <taxon>Lophotrochozoa</taxon>
        <taxon>Mollusca</taxon>
        <taxon>Bivalvia</taxon>
        <taxon>Autobranchia</taxon>
        <taxon>Pteriomorphia</taxon>
        <taxon>Pectinida</taxon>
        <taxon>Pectinoidea</taxon>
        <taxon>Pectinidae</taxon>
        <taxon>Mizuhopecten</taxon>
    </lineage>
</organism>
<keyword evidence="10" id="KW-0735">Signal-anchor</keyword>
<evidence type="ECO:0000256" key="6">
    <source>
        <dbReference type="ARBA" id="ARBA00022679"/>
    </source>
</evidence>
<evidence type="ECO:0000313" key="21">
    <source>
        <dbReference type="Proteomes" id="UP000242188"/>
    </source>
</evidence>
<comment type="cofactor">
    <cofactor evidence="1 16">
        <name>Mn(2+)</name>
        <dbReference type="ChEBI" id="CHEBI:29035"/>
    </cofactor>
</comment>
<comment type="similarity">
    <text evidence="4 16">Belongs to the glycosyltransferase 2 family. GalNAc-T subfamily.</text>
</comment>
<gene>
    <name evidence="20" type="ORF">KP79_PYT18986</name>
</gene>
<evidence type="ECO:0000256" key="10">
    <source>
        <dbReference type="ARBA" id="ARBA00022968"/>
    </source>
</evidence>
<evidence type="ECO:0000256" key="2">
    <source>
        <dbReference type="ARBA" id="ARBA00004323"/>
    </source>
</evidence>
<dbReference type="UniPathway" id="UPA00378"/>
<dbReference type="STRING" id="6573.A0A210Q7P4"/>
<evidence type="ECO:0000256" key="14">
    <source>
        <dbReference type="ARBA" id="ARBA00023157"/>
    </source>
</evidence>
<dbReference type="Gene3D" id="3.90.550.10">
    <property type="entry name" value="Spore Coat Polysaccharide Biosynthesis Protein SpsA, Chain A"/>
    <property type="match status" value="1"/>
</dbReference>
<evidence type="ECO:0000256" key="5">
    <source>
        <dbReference type="ARBA" id="ARBA00022676"/>
    </source>
</evidence>
<dbReference type="CDD" id="cd02510">
    <property type="entry name" value="pp-GalNAc-T"/>
    <property type="match status" value="1"/>
</dbReference>
<dbReference type="GO" id="GO:0030246">
    <property type="term" value="F:carbohydrate binding"/>
    <property type="evidence" value="ECO:0007669"/>
    <property type="project" value="UniProtKB-KW"/>
</dbReference>
<evidence type="ECO:0000256" key="4">
    <source>
        <dbReference type="ARBA" id="ARBA00005680"/>
    </source>
</evidence>
<keyword evidence="21" id="KW-1185">Reference proteome</keyword>
<feature type="domain" description="Glycosyltransferase 2-like" evidence="18">
    <location>
        <begin position="227"/>
        <end position="412"/>
    </location>
</feature>
<keyword evidence="11" id="KW-1133">Transmembrane helix</keyword>
<comment type="caution">
    <text evidence="20">The sequence shown here is derived from an EMBL/GenBank/DDBJ whole genome shotgun (WGS) entry which is preliminary data.</text>
</comment>
<evidence type="ECO:0000256" key="12">
    <source>
        <dbReference type="ARBA" id="ARBA00023034"/>
    </source>
</evidence>
<evidence type="ECO:0000259" key="19">
    <source>
        <dbReference type="Pfam" id="PF00652"/>
    </source>
</evidence>
<keyword evidence="13" id="KW-0472">Membrane</keyword>
<evidence type="ECO:0000256" key="11">
    <source>
        <dbReference type="ARBA" id="ARBA00022989"/>
    </source>
</evidence>
<keyword evidence="9 16" id="KW-0430">Lectin</keyword>
<dbReference type="SUPFAM" id="SSF53448">
    <property type="entry name" value="Nucleotide-diphospho-sugar transferases"/>
    <property type="match status" value="1"/>
</dbReference>
<keyword evidence="5 16" id="KW-0328">Glycosyltransferase</keyword>
<dbReference type="InterPro" id="IPR035992">
    <property type="entry name" value="Ricin_B-like_lectins"/>
</dbReference>
<accession>A0A210Q7P4</accession>
<dbReference type="GO" id="GO:0004653">
    <property type="term" value="F:polypeptide N-acetylgalactosaminyltransferase activity"/>
    <property type="evidence" value="ECO:0007669"/>
    <property type="project" value="TreeGrafter"/>
</dbReference>
<dbReference type="PANTHER" id="PTHR11675:SF131">
    <property type="entry name" value="POLYPEPTIDE N-ACETYLGALACTOSAMINYLTRANSFERASE 9-RELATED"/>
    <property type="match status" value="1"/>
</dbReference>
<evidence type="ECO:0000256" key="16">
    <source>
        <dbReference type="RuleBase" id="RU361242"/>
    </source>
</evidence>
<evidence type="ECO:0000256" key="15">
    <source>
        <dbReference type="ARBA" id="ARBA00023211"/>
    </source>
</evidence>
<keyword evidence="15 16" id="KW-0464">Manganese</keyword>
<dbReference type="Gene3D" id="2.80.10.50">
    <property type="match status" value="1"/>
</dbReference>
<protein>
    <recommendedName>
        <fullName evidence="16">Polypeptide N-acetylgalactosaminyltransferase</fullName>
        <ecNumber evidence="16">2.4.1.-</ecNumber>
    </recommendedName>
    <alternativeName>
        <fullName evidence="16">Protein-UDP acetylgalactosaminyltransferase</fullName>
    </alternativeName>
</protein>
<keyword evidence="12 16" id="KW-0333">Golgi apparatus</keyword>
<evidence type="ECO:0000256" key="13">
    <source>
        <dbReference type="ARBA" id="ARBA00023136"/>
    </source>
</evidence>
<evidence type="ECO:0000256" key="8">
    <source>
        <dbReference type="ARBA" id="ARBA00022723"/>
    </source>
</evidence>
<dbReference type="OrthoDB" id="6119243at2759"/>
<evidence type="ECO:0000259" key="18">
    <source>
        <dbReference type="Pfam" id="PF00535"/>
    </source>
</evidence>
<feature type="region of interest" description="Disordered" evidence="17">
    <location>
        <begin position="93"/>
        <end position="118"/>
    </location>
</feature>
<dbReference type="Proteomes" id="UP000242188">
    <property type="component" value="Unassembled WGS sequence"/>
</dbReference>
<dbReference type="GO" id="GO:0006493">
    <property type="term" value="P:protein O-linked glycosylation"/>
    <property type="evidence" value="ECO:0007669"/>
    <property type="project" value="TreeGrafter"/>
</dbReference>
<dbReference type="EMBL" id="NEDP02004687">
    <property type="protein sequence ID" value="OWF44750.1"/>
    <property type="molecule type" value="Genomic_DNA"/>
</dbReference>
<keyword evidence="7" id="KW-0812">Transmembrane</keyword>
<dbReference type="InterPro" id="IPR029044">
    <property type="entry name" value="Nucleotide-diphossugar_trans"/>
</dbReference>
<keyword evidence="8" id="KW-0479">Metal-binding</keyword>